<gene>
    <name evidence="1" type="ORF">CLN94_07565</name>
</gene>
<proteinExistence type="predicted"/>
<dbReference type="SUPFAM" id="SSF52540">
    <property type="entry name" value="P-loop containing nucleoside triphosphate hydrolases"/>
    <property type="match status" value="1"/>
</dbReference>
<dbReference type="Gene3D" id="3.40.50.300">
    <property type="entry name" value="P-loop containing nucleotide triphosphate hydrolases"/>
    <property type="match status" value="1"/>
</dbReference>
<dbReference type="EMBL" id="NTJD01000004">
    <property type="protein sequence ID" value="PCD76937.1"/>
    <property type="molecule type" value="Genomic_DNA"/>
</dbReference>
<protein>
    <recommendedName>
        <fullName evidence="3">Sulfotransferase family protein</fullName>
    </recommendedName>
</protein>
<reference evidence="1 2" key="1">
    <citation type="submission" date="2017-09" db="EMBL/GenBank/DDBJ databases">
        <title>A multilocus sequence analysis scheme for characterization of bacteria in the genus Thioclava.</title>
        <authorList>
            <person name="Liu Y."/>
            <person name="Shao Z."/>
        </authorList>
    </citation>
    <scope>NUCLEOTIDE SEQUENCE [LARGE SCALE GENOMIC DNA]</scope>
    <source>
        <strain evidence="1 2">CAU 1312</strain>
    </source>
</reference>
<organism evidence="1 2">
    <name type="scientific">Pseudothioclava arenosa</name>
    <dbReference type="NCBI Taxonomy" id="1795308"/>
    <lineage>
        <taxon>Bacteria</taxon>
        <taxon>Pseudomonadati</taxon>
        <taxon>Pseudomonadota</taxon>
        <taxon>Alphaproteobacteria</taxon>
        <taxon>Rhodobacterales</taxon>
        <taxon>Paracoccaceae</taxon>
        <taxon>Pseudothioclava</taxon>
    </lineage>
</organism>
<evidence type="ECO:0000313" key="2">
    <source>
        <dbReference type="Proteomes" id="UP000243507"/>
    </source>
</evidence>
<dbReference type="RefSeq" id="WP_096432755.1">
    <property type="nucleotide sequence ID" value="NZ_NTJD01000004.1"/>
</dbReference>
<dbReference type="Proteomes" id="UP000243507">
    <property type="component" value="Unassembled WGS sequence"/>
</dbReference>
<dbReference type="InterPro" id="IPR027417">
    <property type="entry name" value="P-loop_NTPase"/>
</dbReference>
<keyword evidence="2" id="KW-1185">Reference proteome</keyword>
<dbReference type="AlphaFoldDB" id="A0A2A4CR26"/>
<sequence>MLIFWDQRLVFLATPKAGSSAVEVALDSLAAVSVTRPEPLKHMSARDFATHLAPYITSQAGEPFTTVALMREPIDWLRSWYRFVQRDDFENPDHPLNGLSFEMFVQDFISTTPPKHARILRQHEFLTDATGTPVVDRIFRYEAMDDFVHFLEDMLDCAITLPRVNVPPAVETSLSRETEERLREAMSDDFALYQSLN</sequence>
<name>A0A2A4CR26_9RHOB</name>
<dbReference type="OrthoDB" id="7687351at2"/>
<evidence type="ECO:0008006" key="3">
    <source>
        <dbReference type="Google" id="ProtNLM"/>
    </source>
</evidence>
<comment type="caution">
    <text evidence="1">The sequence shown here is derived from an EMBL/GenBank/DDBJ whole genome shotgun (WGS) entry which is preliminary data.</text>
</comment>
<accession>A0A2A4CR26</accession>
<evidence type="ECO:0000313" key="1">
    <source>
        <dbReference type="EMBL" id="PCD76937.1"/>
    </source>
</evidence>